<proteinExistence type="predicted"/>
<protein>
    <submittedName>
        <fullName evidence="1">Uncharacterized protein</fullName>
    </submittedName>
</protein>
<dbReference type="Proteomes" id="UP001431783">
    <property type="component" value="Unassembled WGS sequence"/>
</dbReference>
<evidence type="ECO:0000313" key="2">
    <source>
        <dbReference type="Proteomes" id="UP001431783"/>
    </source>
</evidence>
<sequence>MDHSIDKNFFYSKDNLVALHSKYDFWHMTATAGGHMPTCLSINQFRHELCDMLRRLIETWTSWLFNSGMKKLVIMALYRSPLTVTFWPSSFLKKYGPIIPPTHKTHQTVSFSGCNGVLTYTCRLSSLQMRQFWSGDDGSSSLNKIRAIRIPHRTMIFEIKLHYLQTLFRRESIHDELPNQTGNKSFLSC</sequence>
<evidence type="ECO:0000313" key="1">
    <source>
        <dbReference type="EMBL" id="KAK9879139.1"/>
    </source>
</evidence>
<dbReference type="AlphaFoldDB" id="A0AAW1U894"/>
<accession>A0AAW1U894</accession>
<reference evidence="1 2" key="1">
    <citation type="submission" date="2023-03" db="EMBL/GenBank/DDBJ databases">
        <title>Genome insight into feeding habits of ladybird beetles.</title>
        <authorList>
            <person name="Li H.-S."/>
            <person name="Huang Y.-H."/>
            <person name="Pang H."/>
        </authorList>
    </citation>
    <scope>NUCLEOTIDE SEQUENCE [LARGE SCALE GENOMIC DNA]</scope>
    <source>
        <strain evidence="1">SYSU_2023b</strain>
        <tissue evidence="1">Whole body</tissue>
    </source>
</reference>
<keyword evidence="2" id="KW-1185">Reference proteome</keyword>
<dbReference type="EMBL" id="JARQZJ010000061">
    <property type="protein sequence ID" value="KAK9879139.1"/>
    <property type="molecule type" value="Genomic_DNA"/>
</dbReference>
<organism evidence="1 2">
    <name type="scientific">Henosepilachna vigintioctopunctata</name>
    <dbReference type="NCBI Taxonomy" id="420089"/>
    <lineage>
        <taxon>Eukaryota</taxon>
        <taxon>Metazoa</taxon>
        <taxon>Ecdysozoa</taxon>
        <taxon>Arthropoda</taxon>
        <taxon>Hexapoda</taxon>
        <taxon>Insecta</taxon>
        <taxon>Pterygota</taxon>
        <taxon>Neoptera</taxon>
        <taxon>Endopterygota</taxon>
        <taxon>Coleoptera</taxon>
        <taxon>Polyphaga</taxon>
        <taxon>Cucujiformia</taxon>
        <taxon>Coccinelloidea</taxon>
        <taxon>Coccinellidae</taxon>
        <taxon>Epilachninae</taxon>
        <taxon>Epilachnini</taxon>
        <taxon>Henosepilachna</taxon>
    </lineage>
</organism>
<name>A0AAW1U894_9CUCU</name>
<gene>
    <name evidence="1" type="ORF">WA026_003988</name>
</gene>
<comment type="caution">
    <text evidence="1">The sequence shown here is derived from an EMBL/GenBank/DDBJ whole genome shotgun (WGS) entry which is preliminary data.</text>
</comment>